<evidence type="ECO:0000259" key="6">
    <source>
        <dbReference type="PROSITE" id="PS51737"/>
    </source>
</evidence>
<comment type="caution">
    <text evidence="7">The sequence shown here is derived from an EMBL/GenBank/DDBJ whole genome shotgun (WGS) entry which is preliminary data.</text>
</comment>
<dbReference type="PROSITE" id="PS00397">
    <property type="entry name" value="RECOMBINASES_1"/>
    <property type="match status" value="1"/>
</dbReference>
<dbReference type="Pfam" id="PF13408">
    <property type="entry name" value="Zn_ribbon_recom"/>
    <property type="match status" value="1"/>
</dbReference>
<sequence length="563" mass="64527">MITLSVDRTFSNPFQQDDIERLQNTIKAIIYARVSTHGQARDGYSLDSQIDMCTVMARDELQLDEDEVIAVIEAGDKGDDPNRPALNFALWLVDHGIGRKFICLHPDRFARALHLQLVVADRVWSAGYDLHFVETEEVDPNNPESMLVFNLQGAIAQYNKAKILANSRRGRRQKVKNGKIPGVRRVYGYVFDKDSDTLVENPDEKAIFLMMVDWLLNGKDGRDMTITAIARELSLLSIPAPNGDCWYQATVSRILKNPVYTGRFYYGKTEYRQRKGQTTIVKKPEGEWQMVPVPAYIDDATFEALQAKMEGLARANRGAKPHVPFLLKGMARCGRCGSSVVAGAPSRSKQTGEIMHRYYVCSGKMRKVFEVGTGREVHACHGRNWRQDVIDDYVWRYIVQVLHEPDEMFRQILERQGDPEQMRQLETRRDLMVASLSEKQEERKRWIHLNVKGRVTDEELDEALEPLEKDIKRLSTLVDAAADALNAYELNQQKVDELKTTIANFKRYLSWDISMEDKHLFAKQLVKCVVLHDDEIEIFINWDIGTPDNGPDDLDDDNKKTFV</sequence>
<organism evidence="7 8">
    <name type="scientific">Alicyclobacillus fodiniaquatilis</name>
    <dbReference type="NCBI Taxonomy" id="1661150"/>
    <lineage>
        <taxon>Bacteria</taxon>
        <taxon>Bacillati</taxon>
        <taxon>Bacillota</taxon>
        <taxon>Bacilli</taxon>
        <taxon>Bacillales</taxon>
        <taxon>Alicyclobacillaceae</taxon>
        <taxon>Alicyclobacillus</taxon>
    </lineage>
</organism>
<dbReference type="Gene3D" id="3.90.1750.20">
    <property type="entry name" value="Putative Large Serine Recombinase, Chain B, Domain 2"/>
    <property type="match status" value="1"/>
</dbReference>
<dbReference type="Proteomes" id="UP001597079">
    <property type="component" value="Unassembled WGS sequence"/>
</dbReference>
<proteinExistence type="predicted"/>
<dbReference type="Pfam" id="PF07508">
    <property type="entry name" value="Recombinase"/>
    <property type="match status" value="1"/>
</dbReference>
<evidence type="ECO:0000256" key="3">
    <source>
        <dbReference type="ARBA" id="ARBA00023172"/>
    </source>
</evidence>
<dbReference type="InterPro" id="IPR006118">
    <property type="entry name" value="Recombinase_CS"/>
</dbReference>
<dbReference type="InterPro" id="IPR006119">
    <property type="entry name" value="Resolv_N"/>
</dbReference>
<keyword evidence="8" id="KW-1185">Reference proteome</keyword>
<dbReference type="Pfam" id="PF00239">
    <property type="entry name" value="Resolvase"/>
    <property type="match status" value="1"/>
</dbReference>
<dbReference type="PANTHER" id="PTHR30461:SF23">
    <property type="entry name" value="DNA RECOMBINASE-RELATED"/>
    <property type="match status" value="1"/>
</dbReference>
<evidence type="ECO:0000259" key="5">
    <source>
        <dbReference type="PROSITE" id="PS51736"/>
    </source>
</evidence>
<dbReference type="InterPro" id="IPR038109">
    <property type="entry name" value="DNA_bind_recomb_sf"/>
</dbReference>
<dbReference type="InterPro" id="IPR050639">
    <property type="entry name" value="SSR_resolvase"/>
</dbReference>
<accession>A0ABW4JHE3</accession>
<dbReference type="InterPro" id="IPR011109">
    <property type="entry name" value="DNA_bind_recombinase_dom"/>
</dbReference>
<keyword evidence="2" id="KW-0238">DNA-binding</keyword>
<feature type="domain" description="Resolvase/invertase-type recombinase catalytic" evidence="5">
    <location>
        <begin position="27"/>
        <end position="178"/>
    </location>
</feature>
<name>A0ABW4JHE3_9BACL</name>
<evidence type="ECO:0000313" key="8">
    <source>
        <dbReference type="Proteomes" id="UP001597079"/>
    </source>
</evidence>
<keyword evidence="1" id="KW-0229">DNA integration</keyword>
<dbReference type="Gene3D" id="3.40.50.1390">
    <property type="entry name" value="Resolvase, N-terminal catalytic domain"/>
    <property type="match status" value="1"/>
</dbReference>
<dbReference type="RefSeq" id="WP_377942439.1">
    <property type="nucleotide sequence ID" value="NZ_JBHUCX010000020.1"/>
</dbReference>
<dbReference type="SUPFAM" id="SSF53041">
    <property type="entry name" value="Resolvase-like"/>
    <property type="match status" value="1"/>
</dbReference>
<dbReference type="CDD" id="cd00338">
    <property type="entry name" value="Ser_Recombinase"/>
    <property type="match status" value="1"/>
</dbReference>
<evidence type="ECO:0000256" key="2">
    <source>
        <dbReference type="ARBA" id="ARBA00023125"/>
    </source>
</evidence>
<dbReference type="EMBL" id="JBHUCX010000020">
    <property type="protein sequence ID" value="MFD1674575.1"/>
    <property type="molecule type" value="Genomic_DNA"/>
</dbReference>
<evidence type="ECO:0000256" key="4">
    <source>
        <dbReference type="PROSITE-ProRule" id="PRU10137"/>
    </source>
</evidence>
<evidence type="ECO:0000256" key="1">
    <source>
        <dbReference type="ARBA" id="ARBA00022908"/>
    </source>
</evidence>
<dbReference type="SMART" id="SM00857">
    <property type="entry name" value="Resolvase"/>
    <property type="match status" value="1"/>
</dbReference>
<dbReference type="PANTHER" id="PTHR30461">
    <property type="entry name" value="DNA-INVERTASE FROM LAMBDOID PROPHAGE"/>
    <property type="match status" value="1"/>
</dbReference>
<feature type="domain" description="Recombinase" evidence="6">
    <location>
        <begin position="186"/>
        <end position="315"/>
    </location>
</feature>
<dbReference type="InterPro" id="IPR036162">
    <property type="entry name" value="Resolvase-like_N_sf"/>
</dbReference>
<protein>
    <submittedName>
        <fullName evidence="7">Recombinase family protein</fullName>
    </submittedName>
</protein>
<dbReference type="InterPro" id="IPR025827">
    <property type="entry name" value="Zn_ribbon_recom_dom"/>
</dbReference>
<evidence type="ECO:0000313" key="7">
    <source>
        <dbReference type="EMBL" id="MFD1674575.1"/>
    </source>
</evidence>
<keyword evidence="3" id="KW-0233">DNA recombination</keyword>
<dbReference type="PROSITE" id="PS51736">
    <property type="entry name" value="RECOMBINASES_3"/>
    <property type="match status" value="1"/>
</dbReference>
<reference evidence="8" key="1">
    <citation type="journal article" date="2019" name="Int. J. Syst. Evol. Microbiol.">
        <title>The Global Catalogue of Microorganisms (GCM) 10K type strain sequencing project: providing services to taxonomists for standard genome sequencing and annotation.</title>
        <authorList>
            <consortium name="The Broad Institute Genomics Platform"/>
            <consortium name="The Broad Institute Genome Sequencing Center for Infectious Disease"/>
            <person name="Wu L."/>
            <person name="Ma J."/>
        </authorList>
    </citation>
    <scope>NUCLEOTIDE SEQUENCE [LARGE SCALE GENOMIC DNA]</scope>
    <source>
        <strain evidence="8">CGMCC 1.12286</strain>
    </source>
</reference>
<gene>
    <name evidence="7" type="ORF">ACFSB2_07620</name>
</gene>
<dbReference type="PROSITE" id="PS51737">
    <property type="entry name" value="RECOMBINASE_DNA_BIND"/>
    <property type="match status" value="1"/>
</dbReference>
<feature type="active site" description="O-(5'-phospho-DNA)-serine intermediate" evidence="4">
    <location>
        <position position="35"/>
    </location>
</feature>